<dbReference type="GO" id="GO:0017004">
    <property type="term" value="P:cytochrome complex assembly"/>
    <property type="evidence" value="ECO:0007669"/>
    <property type="project" value="UniProtKB-KW"/>
</dbReference>
<keyword evidence="9" id="KW-0472">Membrane</keyword>
<keyword evidence="3 9" id="KW-0479">Metal-binding</keyword>
<keyword evidence="9" id="KW-0812">Transmembrane</keyword>
<dbReference type="InterPro" id="IPR005616">
    <property type="entry name" value="CcmH/CycL/Ccl2/NrfF_N"/>
</dbReference>
<accession>A0A4R3QCQ6</accession>
<dbReference type="GO" id="GO:0046872">
    <property type="term" value="F:metal ion binding"/>
    <property type="evidence" value="ECO:0007669"/>
    <property type="project" value="UniProtKB-KW"/>
</dbReference>
<reference evidence="11 12" key="1">
    <citation type="submission" date="2019-03" db="EMBL/GenBank/DDBJ databases">
        <title>Genomic Encyclopedia of Type Strains, Phase IV (KMG-V): Genome sequencing to study the core and pangenomes of soil and plant-associated prokaryotes.</title>
        <authorList>
            <person name="Whitman W."/>
        </authorList>
    </citation>
    <scope>NUCLEOTIDE SEQUENCE [LARGE SCALE GENOMIC DNA]</scope>
    <source>
        <strain evidence="11 12">Hc14</strain>
    </source>
</reference>
<dbReference type="GO" id="GO:0005886">
    <property type="term" value="C:plasma membrane"/>
    <property type="evidence" value="ECO:0007669"/>
    <property type="project" value="TreeGrafter"/>
</dbReference>
<comment type="similarity">
    <text evidence="1 9">Belongs to the CcmH/CycL/Ccl2/NrfF family.</text>
</comment>
<dbReference type="InterPro" id="IPR038297">
    <property type="entry name" value="CcmH/CycL/NrfF/Ccl2_sf"/>
</dbReference>
<sequence>MIGSLSPSFLCLSQQSSAPKSLGSEDSFPVTSTGVRGGEVRRVPRTSHFFSRILVALFILFASFPALAVNPDEVLADPALEARARSLSAELRCMVCQNQSIDDSNADLAKDLRLLVRERISDGDTDEEVLNYIVSRYGEFVLLKPRLSLRTILLWGAPVLLVAAGGVALTVFARRRAGKPTGSRLTAEEQAKLDELLGK</sequence>
<evidence type="ECO:0000256" key="7">
    <source>
        <dbReference type="ARBA" id="ARBA00037230"/>
    </source>
</evidence>
<feature type="transmembrane region" description="Helical" evidence="9">
    <location>
        <begin position="152"/>
        <end position="173"/>
    </location>
</feature>
<dbReference type="CDD" id="cd16378">
    <property type="entry name" value="CcmH_N"/>
    <property type="match status" value="1"/>
</dbReference>
<keyword evidence="4 9" id="KW-0732">Signal</keyword>
<dbReference type="Pfam" id="PF03918">
    <property type="entry name" value="CcmH"/>
    <property type="match status" value="1"/>
</dbReference>
<keyword evidence="9" id="KW-1133">Transmembrane helix</keyword>
<gene>
    <name evidence="11" type="ORF">EV132_102584</name>
</gene>
<protein>
    <recommendedName>
        <fullName evidence="9">Cytochrome c-type biogenesis protein</fullName>
    </recommendedName>
</protein>
<proteinExistence type="inferred from homology"/>
<dbReference type="PANTHER" id="PTHR47870">
    <property type="entry name" value="CYTOCHROME C-TYPE BIOGENESIS PROTEIN CCMH"/>
    <property type="match status" value="1"/>
</dbReference>
<feature type="transmembrane region" description="Helical" evidence="9">
    <location>
        <begin position="49"/>
        <end position="68"/>
    </location>
</feature>
<keyword evidence="2 9" id="KW-0349">Heme</keyword>
<keyword evidence="5" id="KW-0201">Cytochrome c-type biogenesis</keyword>
<dbReference type="Gene3D" id="1.10.8.640">
    <property type="entry name" value="Cytochrome C biogenesis protein"/>
    <property type="match status" value="1"/>
</dbReference>
<dbReference type="InterPro" id="IPR051263">
    <property type="entry name" value="C-type_cytochrome_biogenesis"/>
</dbReference>
<evidence type="ECO:0000256" key="3">
    <source>
        <dbReference type="ARBA" id="ARBA00022723"/>
    </source>
</evidence>
<evidence type="ECO:0000256" key="1">
    <source>
        <dbReference type="ARBA" id="ARBA00010342"/>
    </source>
</evidence>
<evidence type="ECO:0000259" key="10">
    <source>
        <dbReference type="Pfam" id="PF03918"/>
    </source>
</evidence>
<name>A0A4R3QCQ6_RHISU</name>
<evidence type="ECO:0000256" key="9">
    <source>
        <dbReference type="RuleBase" id="RU364112"/>
    </source>
</evidence>
<evidence type="ECO:0000256" key="8">
    <source>
        <dbReference type="ARBA" id="ARBA00060491"/>
    </source>
</evidence>
<dbReference type="Proteomes" id="UP000294576">
    <property type="component" value="Unassembled WGS sequence"/>
</dbReference>
<comment type="caution">
    <text evidence="11">The sequence shown here is derived from an EMBL/GenBank/DDBJ whole genome shotgun (WGS) entry which is preliminary data.</text>
</comment>
<dbReference type="AlphaFoldDB" id="A0A4R3QCQ6"/>
<evidence type="ECO:0000256" key="5">
    <source>
        <dbReference type="ARBA" id="ARBA00022748"/>
    </source>
</evidence>
<evidence type="ECO:0000256" key="2">
    <source>
        <dbReference type="ARBA" id="ARBA00022617"/>
    </source>
</evidence>
<comment type="subcellular location">
    <subcellularLocation>
        <location evidence="8">Membrane</location>
        <topology evidence="8">Single-pass membrane protein</topology>
        <orientation evidence="8">Periplasmic side</orientation>
    </subcellularLocation>
</comment>
<evidence type="ECO:0000313" key="12">
    <source>
        <dbReference type="Proteomes" id="UP000294576"/>
    </source>
</evidence>
<comment type="function">
    <text evidence="7">Required for the biogenesis of c-type cytochromes. Possible subunit of a heme lyase.</text>
</comment>
<keyword evidence="6 9" id="KW-0408">Iron</keyword>
<organism evidence="11 12">
    <name type="scientific">Rhizobium sullae</name>
    <name type="common">Rhizobium hedysari</name>
    <dbReference type="NCBI Taxonomy" id="50338"/>
    <lineage>
        <taxon>Bacteria</taxon>
        <taxon>Pseudomonadati</taxon>
        <taxon>Pseudomonadota</taxon>
        <taxon>Alphaproteobacteria</taxon>
        <taxon>Hyphomicrobiales</taxon>
        <taxon>Rhizobiaceae</taxon>
        <taxon>Rhizobium/Agrobacterium group</taxon>
        <taxon>Rhizobium</taxon>
    </lineage>
</organism>
<evidence type="ECO:0000313" key="11">
    <source>
        <dbReference type="EMBL" id="TCU19353.1"/>
    </source>
</evidence>
<dbReference type="PANTHER" id="PTHR47870:SF1">
    <property type="entry name" value="CYTOCHROME C-TYPE BIOGENESIS PROTEIN CCMH"/>
    <property type="match status" value="1"/>
</dbReference>
<feature type="domain" description="CcmH/CycL/Ccl2/NrfF N-terminal" evidence="10">
    <location>
        <begin position="57"/>
        <end position="197"/>
    </location>
</feature>
<dbReference type="EMBL" id="SMBH01000002">
    <property type="protein sequence ID" value="TCU19353.1"/>
    <property type="molecule type" value="Genomic_DNA"/>
</dbReference>
<evidence type="ECO:0000256" key="4">
    <source>
        <dbReference type="ARBA" id="ARBA00022729"/>
    </source>
</evidence>
<evidence type="ECO:0000256" key="6">
    <source>
        <dbReference type="ARBA" id="ARBA00023004"/>
    </source>
</evidence>
<dbReference type="FunFam" id="1.10.8.640:FF:000001">
    <property type="entry name" value="Cytochrome c-type biogenesis protein"/>
    <property type="match status" value="1"/>
</dbReference>